<dbReference type="Proteomes" id="UP000068137">
    <property type="component" value="Chromosome"/>
</dbReference>
<sequence length="196" mass="20770">MALSMQQIQQQVRDAATEVCDKSELPAGSLFVVGCSSSEITGHTIGAEPSPVVGQAVVDALVDVLRPRGIHLAAQCCEHLNRALVVEREAMVGRWWAEEVNARPIPTAGGSFATAAYQTFAHPMVVESMRADAGLDIGATLIGMHLRAVAVPVRLAHNQVGEASVTAARTRPKYIGGVRTQYNDALAHTSGCPPKH</sequence>
<dbReference type="InterPro" id="IPR028345">
    <property type="entry name" value="Antibiotic_NAT-like"/>
</dbReference>
<dbReference type="AlphaFoldDB" id="A0A0M4LZA6"/>
<dbReference type="GeneID" id="84895228"/>
<dbReference type="Pfam" id="PF04260">
    <property type="entry name" value="DUF436"/>
    <property type="match status" value="1"/>
</dbReference>
<dbReference type="PIRSF" id="PIRSF007510">
    <property type="entry name" value="UCP007510"/>
    <property type="match status" value="1"/>
</dbReference>
<dbReference type="PATRIC" id="fig|1528099.3.peg.1320"/>
<dbReference type="RefSeq" id="WP_053962344.1">
    <property type="nucleotide sequence ID" value="NZ_CP009312.1"/>
</dbReference>
<name>A0A0M4LZA6_9ACTN</name>
<dbReference type="InterPro" id="IPR006340">
    <property type="entry name" value="DUF436"/>
</dbReference>
<gene>
    <name evidence="1" type="ORF">AL705_06690</name>
</gene>
<dbReference type="EMBL" id="CP012390">
    <property type="protein sequence ID" value="ALE19289.1"/>
    <property type="molecule type" value="Genomic_DNA"/>
</dbReference>
<protein>
    <submittedName>
        <fullName evidence="1">Uncharacterized protein</fullName>
    </submittedName>
</protein>
<dbReference type="SUPFAM" id="SSF110710">
    <property type="entry name" value="TTHA0583/YokD-like"/>
    <property type="match status" value="1"/>
</dbReference>
<evidence type="ECO:0000313" key="1">
    <source>
        <dbReference type="EMBL" id="ALE19289.1"/>
    </source>
</evidence>
<dbReference type="OrthoDB" id="9803187at2"/>
<dbReference type="Gene3D" id="3.40.50.10360">
    <property type="entry name" value="Hypothetical protein TT1679"/>
    <property type="match status" value="1"/>
</dbReference>
<dbReference type="KEGG" id="cbq:AL705_06690"/>
<proteinExistence type="inferred from homology"/>
<evidence type="ECO:0000313" key="2">
    <source>
        <dbReference type="Proteomes" id="UP000068137"/>
    </source>
</evidence>
<reference evidence="1 2" key="1">
    <citation type="journal article" date="2015" name="Genome Announc.">
        <title>Complete Genome Sequences for Two Strains of a Novel Fastidious, Partially Acid-Fast, Gram-Positive Corynebacterineae Bacterium, Derived from Human Clinical Samples.</title>
        <authorList>
            <person name="Nicholson A.C."/>
            <person name="Bell M."/>
            <person name="Humrighouse B.W."/>
            <person name="McQuiston J.R."/>
        </authorList>
    </citation>
    <scope>NUCLEOTIDE SEQUENCE [LARGE SCALE GENOMIC DNA]</scope>
    <source>
        <strain evidence="1 2">X1698</strain>
    </source>
</reference>
<organism evidence="1 2">
    <name type="scientific">Lawsonella clevelandensis</name>
    <dbReference type="NCBI Taxonomy" id="1528099"/>
    <lineage>
        <taxon>Bacteria</taxon>
        <taxon>Bacillati</taxon>
        <taxon>Actinomycetota</taxon>
        <taxon>Actinomycetes</taxon>
        <taxon>Mycobacteriales</taxon>
        <taxon>Lawsonellaceae</taxon>
        <taxon>Lawsonella</taxon>
    </lineage>
</organism>
<accession>A0A0M4LZA6</accession>
<dbReference type="HAMAP" id="MF_00800">
    <property type="entry name" value="UPF0340"/>
    <property type="match status" value="1"/>
</dbReference>
<dbReference type="NCBIfam" id="TIGR01440">
    <property type="entry name" value="TIGR01440 family protein"/>
    <property type="match status" value="1"/>
</dbReference>